<protein>
    <submittedName>
        <fullName evidence="1">Uncharacterized protein</fullName>
    </submittedName>
</protein>
<evidence type="ECO:0000313" key="1">
    <source>
        <dbReference type="EMBL" id="KAA1128623.1"/>
    </source>
</evidence>
<sequence>MSLSSTASLVKTSRNTPTESKQIIESTIWVGSVLEAILMIARFELLRYSTLVNAYFGPHGRLPNQVGNHKKLIEYQKSQIPHVVYSRALQKKEVTSGLQLAREWESYHPLINYLKIQKDLTAGFSIMPDDPAKENLRRCFSDPSLQT</sequence>
<dbReference type="EMBL" id="VDEP01000140">
    <property type="protein sequence ID" value="KAA1128623.1"/>
    <property type="molecule type" value="Genomic_DNA"/>
</dbReference>
<comment type="caution">
    <text evidence="1">The sequence shown here is derived from an EMBL/GenBank/DDBJ whole genome shotgun (WGS) entry which is preliminary data.</text>
</comment>
<reference evidence="1 2" key="1">
    <citation type="submission" date="2019-05" db="EMBL/GenBank/DDBJ databases">
        <title>Emergence of the Ug99 lineage of the wheat stem rust pathogen through somatic hybridization.</title>
        <authorList>
            <person name="Li F."/>
            <person name="Upadhyaya N.M."/>
            <person name="Sperschneider J."/>
            <person name="Matny O."/>
            <person name="Nguyen-Phuc H."/>
            <person name="Mago R."/>
            <person name="Raley C."/>
            <person name="Miller M.E."/>
            <person name="Silverstein K.A.T."/>
            <person name="Henningsen E."/>
            <person name="Hirsch C.D."/>
            <person name="Visser B."/>
            <person name="Pretorius Z.A."/>
            <person name="Steffenson B.J."/>
            <person name="Schwessinger B."/>
            <person name="Dodds P.N."/>
            <person name="Figueroa M."/>
        </authorList>
    </citation>
    <scope>NUCLEOTIDE SEQUENCE [LARGE SCALE GENOMIC DNA]</scope>
    <source>
        <strain evidence="1 2">Ug99</strain>
    </source>
</reference>
<dbReference type="Proteomes" id="UP000325313">
    <property type="component" value="Unassembled WGS sequence"/>
</dbReference>
<accession>A0A5B0RUU6</accession>
<organism evidence="1 2">
    <name type="scientific">Puccinia graminis f. sp. tritici</name>
    <dbReference type="NCBI Taxonomy" id="56615"/>
    <lineage>
        <taxon>Eukaryota</taxon>
        <taxon>Fungi</taxon>
        <taxon>Dikarya</taxon>
        <taxon>Basidiomycota</taxon>
        <taxon>Pucciniomycotina</taxon>
        <taxon>Pucciniomycetes</taxon>
        <taxon>Pucciniales</taxon>
        <taxon>Pucciniaceae</taxon>
        <taxon>Puccinia</taxon>
    </lineage>
</organism>
<gene>
    <name evidence="1" type="ORF">PGTUg99_015558</name>
</gene>
<proteinExistence type="predicted"/>
<dbReference type="AlphaFoldDB" id="A0A5B0RUU6"/>
<name>A0A5B0RUU6_PUCGR</name>
<evidence type="ECO:0000313" key="2">
    <source>
        <dbReference type="Proteomes" id="UP000325313"/>
    </source>
</evidence>